<dbReference type="EMBL" id="KN819360">
    <property type="protein sequence ID" value="KIJ12756.1"/>
    <property type="molecule type" value="Genomic_DNA"/>
</dbReference>
<evidence type="ECO:0000313" key="9">
    <source>
        <dbReference type="Proteomes" id="UP000053647"/>
    </source>
</evidence>
<evidence type="ECO:0000259" key="7">
    <source>
        <dbReference type="Pfam" id="PF02163"/>
    </source>
</evidence>
<dbReference type="GO" id="GO:0005737">
    <property type="term" value="C:cytoplasm"/>
    <property type="evidence" value="ECO:0007669"/>
    <property type="project" value="TreeGrafter"/>
</dbReference>
<dbReference type="GO" id="GO:0031293">
    <property type="term" value="P:membrane protein intracellular domain proteolysis"/>
    <property type="evidence" value="ECO:0007669"/>
    <property type="project" value="TreeGrafter"/>
</dbReference>
<dbReference type="InterPro" id="IPR008915">
    <property type="entry name" value="Peptidase_M50"/>
</dbReference>
<evidence type="ECO:0000256" key="5">
    <source>
        <dbReference type="ARBA" id="ARBA00032658"/>
    </source>
</evidence>
<dbReference type="GO" id="GO:0004222">
    <property type="term" value="F:metalloendopeptidase activity"/>
    <property type="evidence" value="ECO:0007669"/>
    <property type="project" value="InterPro"/>
</dbReference>
<feature type="transmembrane region" description="Helical" evidence="6">
    <location>
        <begin position="6"/>
        <end position="24"/>
    </location>
</feature>
<dbReference type="GO" id="GO:0016020">
    <property type="term" value="C:membrane"/>
    <property type="evidence" value="ECO:0007669"/>
    <property type="project" value="InterPro"/>
</dbReference>
<accession>A0A0C9TZQ1</accession>
<keyword evidence="3 6" id="KW-1133">Transmembrane helix</keyword>
<sequence>MSLAGGGLWISCLWLVIYAVKYSSRRSKSLLPFSQSRRPSTEVSLKNLNLRVKTEVFNAFHDELSTRLSSKPSAMLRQTLLRLYDLGSIISTIGMLAAFCLLLSTVVTLSLDVLRTRHVTHQSTSVVTKRGMDHVEDTFSSIAPGHNAFTINPIIPGVTVPFSHLPLILLALGISQIVHEAGHAITAALHRIPMLASGVSITFIFPSAFVILPSARLENLLPRDRMQVVAGGCFHNFAFLCFLLLAAWSGIGSVFASLLFQDVSALGKVIVGIEYDSPLIAHLPVGTLITKMDDVQMGSAAQTTMADPWDDYLLSPASTPTRGWCVDQSLLSKVSGQECIAVGLQSCFISKEDAAVQYSLSPAPVFTENAARCNSSMECAPSASCVVPRSDQQLVRITVAWDYAGNSGKDIVVWKGPKREIWEQVEVGNLRPRFSFISRKLPSVVSCFFEYMKLANLSLYLVNMLPLTVLDGHQLLIALLELLFGRASGGLGSDDLEASNNRSWTPHDSSAQRTCRAFLSMSTLVLVTLCALLGVIRWSEN</sequence>
<gene>
    <name evidence="8" type="ORF">PAXINDRAFT_181530</name>
</gene>
<name>A0A0C9TZQ1_PAXIN</name>
<feature type="transmembrane region" description="Helical" evidence="6">
    <location>
        <begin position="517"/>
        <end position="538"/>
    </location>
</feature>
<evidence type="ECO:0000256" key="3">
    <source>
        <dbReference type="ARBA" id="ARBA00022989"/>
    </source>
</evidence>
<dbReference type="PANTHER" id="PTHR13325">
    <property type="entry name" value="PROTEASE M50 MEMBRANE-BOUND TRANSCRIPTION FACTOR SITE 2 PROTEASE"/>
    <property type="match status" value="1"/>
</dbReference>
<dbReference type="Proteomes" id="UP000053647">
    <property type="component" value="Unassembled WGS sequence"/>
</dbReference>
<dbReference type="InterPro" id="IPR001193">
    <property type="entry name" value="MBTPS2"/>
</dbReference>
<dbReference type="PANTHER" id="PTHR13325:SF3">
    <property type="entry name" value="MEMBRANE-BOUND TRANSCRIPTION FACTOR SITE-2 PROTEASE"/>
    <property type="match status" value="1"/>
</dbReference>
<dbReference type="OrthoDB" id="7694678at2759"/>
<organism evidence="8 9">
    <name type="scientific">Paxillus involutus ATCC 200175</name>
    <dbReference type="NCBI Taxonomy" id="664439"/>
    <lineage>
        <taxon>Eukaryota</taxon>
        <taxon>Fungi</taxon>
        <taxon>Dikarya</taxon>
        <taxon>Basidiomycota</taxon>
        <taxon>Agaricomycotina</taxon>
        <taxon>Agaricomycetes</taxon>
        <taxon>Agaricomycetidae</taxon>
        <taxon>Boletales</taxon>
        <taxon>Paxilineae</taxon>
        <taxon>Paxillaceae</taxon>
        <taxon>Paxillus</taxon>
    </lineage>
</organism>
<evidence type="ECO:0000256" key="2">
    <source>
        <dbReference type="ARBA" id="ARBA00022692"/>
    </source>
</evidence>
<keyword evidence="9" id="KW-1185">Reference proteome</keyword>
<protein>
    <recommendedName>
        <fullName evidence="5">Endopeptidase S2P</fullName>
    </recommendedName>
</protein>
<keyword evidence="4 6" id="KW-0472">Membrane</keyword>
<evidence type="ECO:0000313" key="8">
    <source>
        <dbReference type="EMBL" id="KIJ12756.1"/>
    </source>
</evidence>
<comment type="subcellular location">
    <subcellularLocation>
        <location evidence="1">Endomembrane system</location>
        <topology evidence="1">Multi-pass membrane protein</topology>
    </subcellularLocation>
</comment>
<dbReference type="PRINTS" id="PR01000">
    <property type="entry name" value="SREBPS2PTASE"/>
</dbReference>
<keyword evidence="2 6" id="KW-0812">Transmembrane</keyword>
<feature type="domain" description="Peptidase M50" evidence="7">
    <location>
        <begin position="168"/>
        <end position="486"/>
    </location>
</feature>
<evidence type="ECO:0000256" key="1">
    <source>
        <dbReference type="ARBA" id="ARBA00004127"/>
    </source>
</evidence>
<feature type="transmembrane region" description="Helical" evidence="6">
    <location>
        <begin position="195"/>
        <end position="217"/>
    </location>
</feature>
<evidence type="ECO:0000256" key="4">
    <source>
        <dbReference type="ARBA" id="ARBA00023136"/>
    </source>
</evidence>
<feature type="transmembrane region" description="Helical" evidence="6">
    <location>
        <begin position="237"/>
        <end position="260"/>
    </location>
</feature>
<reference evidence="9" key="2">
    <citation type="submission" date="2015-01" db="EMBL/GenBank/DDBJ databases">
        <title>Evolutionary Origins and Diversification of the Mycorrhizal Mutualists.</title>
        <authorList>
            <consortium name="DOE Joint Genome Institute"/>
            <consortium name="Mycorrhizal Genomics Consortium"/>
            <person name="Kohler A."/>
            <person name="Kuo A."/>
            <person name="Nagy L.G."/>
            <person name="Floudas D."/>
            <person name="Copeland A."/>
            <person name="Barry K.W."/>
            <person name="Cichocki N."/>
            <person name="Veneault-Fourrey C."/>
            <person name="LaButti K."/>
            <person name="Lindquist E.A."/>
            <person name="Lipzen A."/>
            <person name="Lundell T."/>
            <person name="Morin E."/>
            <person name="Murat C."/>
            <person name="Riley R."/>
            <person name="Ohm R."/>
            <person name="Sun H."/>
            <person name="Tunlid A."/>
            <person name="Henrissat B."/>
            <person name="Grigoriev I.V."/>
            <person name="Hibbett D.S."/>
            <person name="Martin F."/>
        </authorList>
    </citation>
    <scope>NUCLEOTIDE SEQUENCE [LARGE SCALE GENOMIC DNA]</scope>
    <source>
        <strain evidence="9">ATCC 200175</strain>
    </source>
</reference>
<dbReference type="HOGENOM" id="CLU_021808_0_0_1"/>
<dbReference type="GO" id="GO:0012505">
    <property type="term" value="C:endomembrane system"/>
    <property type="evidence" value="ECO:0007669"/>
    <property type="project" value="UniProtKB-SubCell"/>
</dbReference>
<proteinExistence type="predicted"/>
<feature type="transmembrane region" description="Helical" evidence="6">
    <location>
        <begin position="83"/>
        <end position="107"/>
    </location>
</feature>
<feature type="transmembrane region" description="Helical" evidence="6">
    <location>
        <begin position="154"/>
        <end position="174"/>
    </location>
</feature>
<reference evidence="8 9" key="1">
    <citation type="submission" date="2014-06" db="EMBL/GenBank/DDBJ databases">
        <authorList>
            <consortium name="DOE Joint Genome Institute"/>
            <person name="Kuo A."/>
            <person name="Kohler A."/>
            <person name="Nagy L.G."/>
            <person name="Floudas D."/>
            <person name="Copeland A."/>
            <person name="Barry K.W."/>
            <person name="Cichocki N."/>
            <person name="Veneault-Fourrey C."/>
            <person name="LaButti K."/>
            <person name="Lindquist E.A."/>
            <person name="Lipzen A."/>
            <person name="Lundell T."/>
            <person name="Morin E."/>
            <person name="Murat C."/>
            <person name="Sun H."/>
            <person name="Tunlid A."/>
            <person name="Henrissat B."/>
            <person name="Grigoriev I.V."/>
            <person name="Hibbett D.S."/>
            <person name="Martin F."/>
            <person name="Nordberg H.P."/>
            <person name="Cantor M.N."/>
            <person name="Hua S.X."/>
        </authorList>
    </citation>
    <scope>NUCLEOTIDE SEQUENCE [LARGE SCALE GENOMIC DNA]</scope>
    <source>
        <strain evidence="8 9">ATCC 200175</strain>
    </source>
</reference>
<dbReference type="AlphaFoldDB" id="A0A0C9TZQ1"/>
<dbReference type="GO" id="GO:1905897">
    <property type="term" value="P:regulation of response to endoplasmic reticulum stress"/>
    <property type="evidence" value="ECO:0007669"/>
    <property type="project" value="TreeGrafter"/>
</dbReference>
<dbReference type="Pfam" id="PF02163">
    <property type="entry name" value="Peptidase_M50"/>
    <property type="match status" value="1"/>
</dbReference>
<evidence type="ECO:0000256" key="6">
    <source>
        <dbReference type="SAM" id="Phobius"/>
    </source>
</evidence>